<keyword evidence="7" id="KW-1185">Reference proteome</keyword>
<proteinExistence type="predicted"/>
<evidence type="ECO:0000256" key="4">
    <source>
        <dbReference type="SAM" id="SignalP"/>
    </source>
</evidence>
<dbReference type="GO" id="GO:0046872">
    <property type="term" value="F:metal ion binding"/>
    <property type="evidence" value="ECO:0007669"/>
    <property type="project" value="UniProtKB-KW"/>
</dbReference>
<dbReference type="Proteomes" id="UP000334340">
    <property type="component" value="Unassembled WGS sequence"/>
</dbReference>
<feature type="signal peptide" evidence="4">
    <location>
        <begin position="1"/>
        <end position="32"/>
    </location>
</feature>
<keyword evidence="2" id="KW-0325">Glycoprotein</keyword>
<sequence length="625" mass="65427">MRRTQARLKKHSLLTCVAMLASLLLSTKAAQAYQGFGTTTTGGGGGTVVHVANLNDSGPGSFREAVKQGNRTVVFDVGGEIVLTDYIYVLGANITIDGFTAPSPGITLRNRGLIIRGNKGAHDVIVKGLRVRGSPIDGIQIAYGAYNVVIDHVSVEGSGDENMEITGGSHDVTVSWSILGGPGKNMLIKYDQPSRITLHHNVFTRGLTRNPQVRIDDVGTPATGTTIDMRNNLIWNWGIGYGTLVWYGPRANIVNNYYSSSGDAITVSDARAYVQGNESADKIDINREGNEPNPFPAPVIVTQTACTAAHSILADAGVRPLDSVDQQFLSAITIAPCSGAPPALSVSPGSLSFGATVGEPAPLTQTLAVATDGAETLDWSATMKTVSGGTWLAISPASGTAPSVPTVTVNPFGLAEGLYQGTVTVEAGTATNSPQSIPVTLVIDSPPTGLETLQIRISSDSDDGSENGNKTVTTSAGLLYPGKSYLLAFRFIGVTIPSGAIIESAVLHLFGLGNLNKTINIRYLGEAAGNSAPLDQIPEDLSRRRKTGAVVDDIPGPWTAGDFNPSPNLRSVIQEIVNHPDWVPGNSLTLFIADNGSTANRSIGSFESKISPAKVAGLTITYQVP</sequence>
<dbReference type="InterPro" id="IPR024361">
    <property type="entry name" value="BACON"/>
</dbReference>
<evidence type="ECO:0000313" key="6">
    <source>
        <dbReference type="EMBL" id="VUZ84869.1"/>
    </source>
</evidence>
<evidence type="ECO:0000313" key="7">
    <source>
        <dbReference type="Proteomes" id="UP000334340"/>
    </source>
</evidence>
<feature type="chain" id="PRO_5022082935" evidence="4">
    <location>
        <begin position="33"/>
        <end position="625"/>
    </location>
</feature>
<dbReference type="InterPro" id="IPR006626">
    <property type="entry name" value="PbH1"/>
</dbReference>
<protein>
    <submittedName>
        <fullName evidence="6">Pectate lyase A</fullName>
        <ecNumber evidence="6">4.2.2.2</ecNumber>
    </submittedName>
</protein>
<keyword evidence="4" id="KW-0732">Signal</keyword>
<reference evidence="6 7" key="1">
    <citation type="submission" date="2019-07" db="EMBL/GenBank/DDBJ databases">
        <authorList>
            <person name="Cremers G."/>
        </authorList>
    </citation>
    <scope>NUCLEOTIDE SEQUENCE [LARGE SCALE GENOMIC DNA]</scope>
</reference>
<dbReference type="AlphaFoldDB" id="A0A564ZHR5"/>
<evidence type="ECO:0000256" key="2">
    <source>
        <dbReference type="ARBA" id="ARBA00023180"/>
    </source>
</evidence>
<dbReference type="InterPro" id="IPR011050">
    <property type="entry name" value="Pectin_lyase_fold/virulence"/>
</dbReference>
<dbReference type="InterPro" id="IPR013783">
    <property type="entry name" value="Ig-like_fold"/>
</dbReference>
<dbReference type="SMART" id="SM00710">
    <property type="entry name" value="PbH1"/>
    <property type="match status" value="4"/>
</dbReference>
<dbReference type="InterPro" id="IPR012334">
    <property type="entry name" value="Pectin_lyas_fold"/>
</dbReference>
<dbReference type="InterPro" id="IPR002022">
    <property type="entry name" value="Pec_lyase"/>
</dbReference>
<dbReference type="EMBL" id="CABIKM010000019">
    <property type="protein sequence ID" value="VUZ84869.1"/>
    <property type="molecule type" value="Genomic_DNA"/>
</dbReference>
<keyword evidence="3 6" id="KW-0456">Lyase</keyword>
<dbReference type="EC" id="4.2.2.2" evidence="6"/>
<dbReference type="SUPFAM" id="SSF51126">
    <property type="entry name" value="Pectin lyase-like"/>
    <property type="match status" value="1"/>
</dbReference>
<dbReference type="PANTHER" id="PTHR42970:SF1">
    <property type="entry name" value="PECTATE LYASE C-RELATED"/>
    <property type="match status" value="1"/>
</dbReference>
<evidence type="ECO:0000259" key="5">
    <source>
        <dbReference type="SMART" id="SM00656"/>
    </source>
</evidence>
<accession>A0A564ZHR5</accession>
<dbReference type="Gene3D" id="2.160.20.10">
    <property type="entry name" value="Single-stranded right-handed beta-helix, Pectin lyase-like"/>
    <property type="match status" value="1"/>
</dbReference>
<dbReference type="GO" id="GO:0030570">
    <property type="term" value="F:pectate lyase activity"/>
    <property type="evidence" value="ECO:0007669"/>
    <property type="project" value="UniProtKB-EC"/>
</dbReference>
<gene>
    <name evidence="6" type="primary">pelA</name>
    <name evidence="6" type="ORF">MELA_01244</name>
</gene>
<dbReference type="Pfam" id="PF19190">
    <property type="entry name" value="BACON_2"/>
    <property type="match status" value="1"/>
</dbReference>
<keyword evidence="1" id="KW-0479">Metal-binding</keyword>
<organism evidence="6 7">
    <name type="scientific">Candidatus Methylomirabilis lanthanidiphila</name>
    <dbReference type="NCBI Taxonomy" id="2211376"/>
    <lineage>
        <taxon>Bacteria</taxon>
        <taxon>Candidatus Methylomirabilota</taxon>
        <taxon>Candidatus Methylomirabilia</taxon>
        <taxon>Candidatus Methylomirabilales</taxon>
        <taxon>Candidatus Methylomirabilaceae</taxon>
        <taxon>Candidatus Methylomirabilis</taxon>
    </lineage>
</organism>
<dbReference type="SMART" id="SM00656">
    <property type="entry name" value="Amb_all"/>
    <property type="match status" value="1"/>
</dbReference>
<feature type="domain" description="Pectate lyase" evidence="5">
    <location>
        <begin position="56"/>
        <end position="264"/>
    </location>
</feature>
<dbReference type="PANTHER" id="PTHR42970">
    <property type="entry name" value="PECTATE LYASE C-RELATED"/>
    <property type="match status" value="1"/>
</dbReference>
<dbReference type="Gene3D" id="2.60.40.10">
    <property type="entry name" value="Immunoglobulins"/>
    <property type="match status" value="1"/>
</dbReference>
<dbReference type="InterPro" id="IPR052063">
    <property type="entry name" value="Polysaccharide_Lyase_1"/>
</dbReference>
<name>A0A564ZHR5_9BACT</name>
<evidence type="ECO:0000256" key="1">
    <source>
        <dbReference type="ARBA" id="ARBA00022723"/>
    </source>
</evidence>
<evidence type="ECO:0000256" key="3">
    <source>
        <dbReference type="ARBA" id="ARBA00023239"/>
    </source>
</evidence>